<keyword evidence="1" id="KW-0472">Membrane</keyword>
<protein>
    <recommendedName>
        <fullName evidence="4">MFS transporter</fullName>
    </recommendedName>
</protein>
<name>A0ABW9MXY1_9FIRM</name>
<gene>
    <name evidence="2" type="ORF">ACCQ40_07830</name>
</gene>
<dbReference type="EMBL" id="JBGMEH010000008">
    <property type="protein sequence ID" value="MFO3716664.1"/>
    <property type="molecule type" value="Genomic_DNA"/>
</dbReference>
<accession>A0ABW9MXY1</accession>
<feature type="transmembrane region" description="Helical" evidence="1">
    <location>
        <begin position="12"/>
        <end position="32"/>
    </location>
</feature>
<feature type="transmembrane region" description="Helical" evidence="1">
    <location>
        <begin position="38"/>
        <end position="59"/>
    </location>
</feature>
<dbReference type="RefSeq" id="WP_394011154.1">
    <property type="nucleotide sequence ID" value="NZ_JBGMEH010000008.1"/>
</dbReference>
<keyword evidence="3" id="KW-1185">Reference proteome</keyword>
<dbReference type="Proteomes" id="UP001638015">
    <property type="component" value="Unassembled WGS sequence"/>
</dbReference>
<proteinExistence type="predicted"/>
<evidence type="ECO:0000313" key="2">
    <source>
        <dbReference type="EMBL" id="MFO3716664.1"/>
    </source>
</evidence>
<evidence type="ECO:0008006" key="4">
    <source>
        <dbReference type="Google" id="ProtNLM"/>
    </source>
</evidence>
<evidence type="ECO:0000313" key="3">
    <source>
        <dbReference type="Proteomes" id="UP001638015"/>
    </source>
</evidence>
<evidence type="ECO:0000256" key="1">
    <source>
        <dbReference type="SAM" id="Phobius"/>
    </source>
</evidence>
<feature type="transmembrane region" description="Helical" evidence="1">
    <location>
        <begin position="68"/>
        <end position="93"/>
    </location>
</feature>
<reference evidence="2 3" key="1">
    <citation type="journal article" date="2025" name="Anaerobe">
        <title>Description of Anaerococcus kampingiae sp. nov., Anaerococcus groningensis sp. nov., Anaerococcus martiniensis sp. nov., and Anaerococcus cruorum sp. nov., isolated from human clinical specimens.</title>
        <authorList>
            <person name="Boiten K.E."/>
            <person name="Meijer J."/>
            <person name="van Wezel E.M."/>
            <person name="Veloo A.C.M."/>
        </authorList>
    </citation>
    <scope>NUCLEOTIDE SEQUENCE [LARGE SCALE GENOMIC DNA]</scope>
    <source>
        <strain evidence="2 3">ENR1039</strain>
    </source>
</reference>
<organism evidence="2 3">
    <name type="scientific">Anaerococcus cruorum</name>
    <dbReference type="NCBI Taxonomy" id="3115617"/>
    <lineage>
        <taxon>Bacteria</taxon>
        <taxon>Bacillati</taxon>
        <taxon>Bacillota</taxon>
        <taxon>Tissierellia</taxon>
        <taxon>Tissierellales</taxon>
        <taxon>Peptoniphilaceae</taxon>
        <taxon>Anaerococcus</taxon>
    </lineage>
</organism>
<keyword evidence="1" id="KW-0812">Transmembrane</keyword>
<feature type="transmembrane region" description="Helical" evidence="1">
    <location>
        <begin position="113"/>
        <end position="131"/>
    </location>
</feature>
<comment type="caution">
    <text evidence="2">The sequence shown here is derived from an EMBL/GenBank/DDBJ whole genome shotgun (WGS) entry which is preliminary data.</text>
</comment>
<keyword evidence="1" id="KW-1133">Transmembrane helix</keyword>
<sequence length="220" mass="25224">MDRRFERTLSQILSVVVLLVFLITIISANFNIWLISYIWSAGFILAWILMLIFGLHVLFQKNSYGTSIFVAIITALAFAGLSIPAILVLARFIPGLPVGLNFNNQILNTYSQLATYTLLIVSYFAHVLNSIRLKNKIEEHLEYHTEQTLNRSELNENLEINENLHNDSEVEYNITKDAEEKIVFEADDSKDSTYNTEKVTLVEDLTDEDLKFRKDEDNNG</sequence>